<accession>A0A9X3J801</accession>
<name>A0A9X3J801_9BACT</name>
<gene>
    <name evidence="1" type="ORF">OU798_21805</name>
</gene>
<evidence type="ECO:0000313" key="2">
    <source>
        <dbReference type="Proteomes" id="UP001145087"/>
    </source>
</evidence>
<protein>
    <submittedName>
        <fullName evidence="1">Uncharacterized protein</fullName>
    </submittedName>
</protein>
<comment type="caution">
    <text evidence="1">The sequence shown here is derived from an EMBL/GenBank/DDBJ whole genome shotgun (WGS) entry which is preliminary data.</text>
</comment>
<organism evidence="1 2">
    <name type="scientific">Draconibacterium aestuarii</name>
    <dbReference type="NCBI Taxonomy" id="2998507"/>
    <lineage>
        <taxon>Bacteria</taxon>
        <taxon>Pseudomonadati</taxon>
        <taxon>Bacteroidota</taxon>
        <taxon>Bacteroidia</taxon>
        <taxon>Marinilabiliales</taxon>
        <taxon>Prolixibacteraceae</taxon>
        <taxon>Draconibacterium</taxon>
    </lineage>
</organism>
<evidence type="ECO:0000313" key="1">
    <source>
        <dbReference type="EMBL" id="MCY1722998.1"/>
    </source>
</evidence>
<dbReference type="InterPro" id="IPR038643">
    <property type="entry name" value="PliI_sf"/>
</dbReference>
<keyword evidence="2" id="KW-1185">Reference proteome</keyword>
<dbReference type="EMBL" id="JAPOHD010000065">
    <property type="protein sequence ID" value="MCY1722998.1"/>
    <property type="molecule type" value="Genomic_DNA"/>
</dbReference>
<reference evidence="1" key="1">
    <citation type="submission" date="2022-11" db="EMBL/GenBank/DDBJ databases">
        <title>Marilongibacter aestuarii gen. nov., sp. nov., isolated from tidal flat sediment.</title>
        <authorList>
            <person name="Jiayan W."/>
        </authorList>
    </citation>
    <scope>NUCLEOTIDE SEQUENCE</scope>
    <source>
        <strain evidence="1">Z1-6</strain>
    </source>
</reference>
<sequence>MRRATVFLLLAMTFEACTNPKQKKTVPAEPNAQVQTEEFRTKSGKVFQVLVDKSISASLNNVIVITREFENANDTFKLGAIDPVETIFLSDLDGNGFEELYLVSRSAGSGSYANLYGFASNRDKSVSPIYIPPISEKQLEKGERFEGFMGHNTFKIENGKLVNEFPVYLKSDTNANPTGGKREVIYGLIAGEAGWRLVSSQN</sequence>
<dbReference type="Gene3D" id="2.40.128.460">
    <property type="entry name" value="Periplasmic lysozyme inhibitor of I-type lysozyme"/>
    <property type="match status" value="1"/>
</dbReference>
<dbReference type="RefSeq" id="WP_343335323.1">
    <property type="nucleotide sequence ID" value="NZ_JAPOHD010000065.1"/>
</dbReference>
<proteinExistence type="predicted"/>
<dbReference type="AlphaFoldDB" id="A0A9X3J801"/>
<dbReference type="Proteomes" id="UP001145087">
    <property type="component" value="Unassembled WGS sequence"/>
</dbReference>